<evidence type="ECO:0000313" key="2">
    <source>
        <dbReference type="Proteomes" id="UP001164539"/>
    </source>
</evidence>
<dbReference type="EMBL" id="CM051404">
    <property type="protein sequence ID" value="KAJ4707124.1"/>
    <property type="molecule type" value="Genomic_DNA"/>
</dbReference>
<proteinExistence type="predicted"/>
<dbReference type="Proteomes" id="UP001164539">
    <property type="component" value="Chromosome 11"/>
</dbReference>
<name>A0ACC1X756_MELAZ</name>
<accession>A0ACC1X756</accession>
<keyword evidence="1" id="KW-0863">Zinc-finger</keyword>
<gene>
    <name evidence="1" type="ORF">OWV82_020688</name>
</gene>
<comment type="caution">
    <text evidence="1">The sequence shown here is derived from an EMBL/GenBank/DDBJ whole genome shotgun (WGS) entry which is preliminary data.</text>
</comment>
<keyword evidence="1" id="KW-0862">Zinc</keyword>
<evidence type="ECO:0000313" key="1">
    <source>
        <dbReference type="EMBL" id="KAJ4707124.1"/>
    </source>
</evidence>
<protein>
    <submittedName>
        <fullName evidence="1">Zinc-finger domain of monoamine-oxidase A repressor R1 protein</fullName>
    </submittedName>
</protein>
<reference evidence="1 2" key="1">
    <citation type="journal article" date="2023" name="Science">
        <title>Complex scaffold remodeling in plant triterpene biosynthesis.</title>
        <authorList>
            <person name="De La Pena R."/>
            <person name="Hodgson H."/>
            <person name="Liu J.C."/>
            <person name="Stephenson M.J."/>
            <person name="Martin A.C."/>
            <person name="Owen C."/>
            <person name="Harkess A."/>
            <person name="Leebens-Mack J."/>
            <person name="Jimenez L.E."/>
            <person name="Osbourn A."/>
            <person name="Sattely E.S."/>
        </authorList>
    </citation>
    <scope>NUCLEOTIDE SEQUENCE [LARGE SCALE GENOMIC DNA]</scope>
    <source>
        <strain evidence="2">cv. JPN11</strain>
        <tissue evidence="1">Leaf</tissue>
    </source>
</reference>
<keyword evidence="2" id="KW-1185">Reference proteome</keyword>
<organism evidence="1 2">
    <name type="scientific">Melia azedarach</name>
    <name type="common">Chinaberry tree</name>
    <dbReference type="NCBI Taxonomy" id="155640"/>
    <lineage>
        <taxon>Eukaryota</taxon>
        <taxon>Viridiplantae</taxon>
        <taxon>Streptophyta</taxon>
        <taxon>Embryophyta</taxon>
        <taxon>Tracheophyta</taxon>
        <taxon>Spermatophyta</taxon>
        <taxon>Magnoliopsida</taxon>
        <taxon>eudicotyledons</taxon>
        <taxon>Gunneridae</taxon>
        <taxon>Pentapetalae</taxon>
        <taxon>rosids</taxon>
        <taxon>malvids</taxon>
        <taxon>Sapindales</taxon>
        <taxon>Meliaceae</taxon>
        <taxon>Melia</taxon>
    </lineage>
</organism>
<keyword evidence="1" id="KW-0479">Metal-binding</keyword>
<sequence length="647" mass="71160">MAVASSSSASKDQASSAAPQKEKESSRTKCPGVRVVGGRIYDSENGKTCHQCRQKTMDFVAACKIQKKEKQCTIKFCHKCLLNRYGEKAEDVALLGDWNCPKCRGICNCSFCMKKRGHKPTGQMVHTAKATGFSSVSEMLQTRGMDNLSHDEKIAKDTIGSPKKALPSEKDSGAALLGKPGKENSFDGDCDSNLKSQSLKTVLNNEKSKKKKRKGLKEICNSNGDSDVSLRVKGQKKQVSEEISKKEKHKVSEELSMVKKAKKKVKTNENGGTNPGNERIIDGVKNENTGSNLKPVFDAFKVKKYTAELQKKELAAEVLLPQGARLTTVAGIEISPVDVGHALQFLEFCAAFGEVLGLKKGQAECIVRELMSGRSRRRGQSFPMVQIHIKLLSLIQTDMGEESPSLSSTSGKNSWLQALSKCVSESKCAASDIPPDCFDRGGEGYDALDGSKKLKLLNFLCDEALGTTELRSWIDDQNAKFVERVKESREKVVAVKDKEKQLKQKLQDEVAKAIIANQGAPLSVSEHEAIVSEIKSKAAEAHAELVEAVGLVSKKRQRSDAVRTEPMLLENNGRALWRLKGCHGEPDILLQDIEGTWDAVSPYEKWFGYNADQVPAVEEYILSERQKRLRVQKNTNPHTIASADTNL</sequence>